<evidence type="ECO:0000313" key="1">
    <source>
        <dbReference type="EMBL" id="NPU65167.1"/>
    </source>
</evidence>
<comment type="caution">
    <text evidence="1">The sequence shown here is derived from an EMBL/GenBank/DDBJ whole genome shotgun (WGS) entry which is preliminary data.</text>
</comment>
<keyword evidence="2" id="KW-1185">Reference proteome</keyword>
<gene>
    <name evidence="1" type="ORF">HL667_09195</name>
</gene>
<sequence>MPELAFPTAVIARLDRATAAAAVIDRAAAAYWIPAFAEMTAVVVVTGKAVRTNEP</sequence>
<accession>A0ABX2CCU7</accession>
<dbReference type="EMBL" id="JABFDN010000002">
    <property type="protein sequence ID" value="NPU65167.1"/>
    <property type="molecule type" value="Genomic_DNA"/>
</dbReference>
<evidence type="ECO:0000313" key="2">
    <source>
        <dbReference type="Proteomes" id="UP000886476"/>
    </source>
</evidence>
<organism evidence="1 2">
    <name type="scientific">Bradyrhizobium aeschynomenes</name>
    <dbReference type="NCBI Taxonomy" id="2734909"/>
    <lineage>
        <taxon>Bacteria</taxon>
        <taxon>Pseudomonadati</taxon>
        <taxon>Pseudomonadota</taxon>
        <taxon>Alphaproteobacteria</taxon>
        <taxon>Hyphomicrobiales</taxon>
        <taxon>Nitrobacteraceae</taxon>
        <taxon>Bradyrhizobium</taxon>
    </lineage>
</organism>
<protein>
    <submittedName>
        <fullName evidence="1">Uncharacterized protein</fullName>
    </submittedName>
</protein>
<reference evidence="1" key="1">
    <citation type="submission" date="2020-05" db="EMBL/GenBank/DDBJ databases">
        <title>Nod-independent and nitrogen-fixing Bradyrhizobium aeschynomene sp. nov. isolated from nodules of Aeschynomene indica.</title>
        <authorList>
            <person name="Zhang Z."/>
        </authorList>
    </citation>
    <scope>NUCLEOTIDE SEQUENCE</scope>
    <source>
        <strain evidence="1">83012</strain>
    </source>
</reference>
<name>A0ABX2CCU7_9BRAD</name>
<proteinExistence type="predicted"/>
<dbReference type="Proteomes" id="UP000886476">
    <property type="component" value="Unassembled WGS sequence"/>
</dbReference>
<dbReference type="RefSeq" id="WP_172110236.1">
    <property type="nucleotide sequence ID" value="NZ_JABFDN010000002.1"/>
</dbReference>